<dbReference type="InterPro" id="IPR013149">
    <property type="entry name" value="ADH-like_C"/>
</dbReference>
<dbReference type="EMBL" id="PHRG01000012">
    <property type="protein sequence ID" value="PJO74319.1"/>
    <property type="molecule type" value="Genomic_DNA"/>
</dbReference>
<evidence type="ECO:0000256" key="2">
    <source>
        <dbReference type="ARBA" id="ARBA00023002"/>
    </source>
</evidence>
<dbReference type="RefSeq" id="WP_100535563.1">
    <property type="nucleotide sequence ID" value="NZ_CBDBYO010000032.1"/>
</dbReference>
<evidence type="ECO:0000313" key="4">
    <source>
        <dbReference type="EMBL" id="PJO74319.1"/>
    </source>
</evidence>
<gene>
    <name evidence="4" type="ORF">CWI32_13725</name>
</gene>
<dbReference type="Gene3D" id="3.90.180.10">
    <property type="entry name" value="Medium-chain alcohol dehydrogenases, catalytic domain"/>
    <property type="match status" value="1"/>
</dbReference>
<proteinExistence type="predicted"/>
<name>A0A2H9YNT9_9GAMM</name>
<dbReference type="SMART" id="SM00829">
    <property type="entry name" value="PKS_ER"/>
    <property type="match status" value="1"/>
</dbReference>
<keyword evidence="1" id="KW-0521">NADP</keyword>
<dbReference type="InterPro" id="IPR011032">
    <property type="entry name" value="GroES-like_sf"/>
</dbReference>
<dbReference type="InterPro" id="IPR036291">
    <property type="entry name" value="NAD(P)-bd_dom_sf"/>
</dbReference>
<protein>
    <submittedName>
        <fullName evidence="4">Alcohol dehydrogenase</fullName>
    </submittedName>
</protein>
<dbReference type="GO" id="GO:0016651">
    <property type="term" value="F:oxidoreductase activity, acting on NAD(P)H"/>
    <property type="evidence" value="ECO:0007669"/>
    <property type="project" value="TreeGrafter"/>
</dbReference>
<dbReference type="GO" id="GO:0070402">
    <property type="term" value="F:NADPH binding"/>
    <property type="evidence" value="ECO:0007669"/>
    <property type="project" value="TreeGrafter"/>
</dbReference>
<evidence type="ECO:0000313" key="5">
    <source>
        <dbReference type="Proteomes" id="UP000243446"/>
    </source>
</evidence>
<dbReference type="Gene3D" id="3.40.50.720">
    <property type="entry name" value="NAD(P)-binding Rossmann-like Domain"/>
    <property type="match status" value="1"/>
</dbReference>
<evidence type="ECO:0000259" key="3">
    <source>
        <dbReference type="SMART" id="SM00829"/>
    </source>
</evidence>
<feature type="domain" description="Enoyl reductase (ER)" evidence="3">
    <location>
        <begin position="11"/>
        <end position="327"/>
    </location>
</feature>
<dbReference type="CDD" id="cd08268">
    <property type="entry name" value="MDR2"/>
    <property type="match status" value="1"/>
</dbReference>
<organism evidence="4 5">
    <name type="scientific">Acinetobacter pseudolwoffii</name>
    <dbReference type="NCBI Taxonomy" id="2053287"/>
    <lineage>
        <taxon>Bacteria</taxon>
        <taxon>Pseudomonadati</taxon>
        <taxon>Pseudomonadota</taxon>
        <taxon>Gammaproteobacteria</taxon>
        <taxon>Moraxellales</taxon>
        <taxon>Moraxellaceae</taxon>
        <taxon>Acinetobacter</taxon>
    </lineage>
</organism>
<dbReference type="PANTHER" id="PTHR48106:SF5">
    <property type="entry name" value="ZINC-CONTAINING ALCOHOL DEHYDROGENASE"/>
    <property type="match status" value="1"/>
</dbReference>
<reference evidence="4 5" key="1">
    <citation type="submission" date="2017-11" db="EMBL/GenBank/DDBJ databases">
        <title>Revising the taxonomy of the Acinetobacter lwoffii group: the description of Acinetobacter pseudolwoffii sp. nov. and emended description of Acinetobacter lwoffii.</title>
        <authorList>
            <person name="Nemec A."/>
            <person name="Radolfova-Krizova L."/>
        </authorList>
    </citation>
    <scope>NUCLEOTIDE SEQUENCE [LARGE SCALE GENOMIC DNA]</scope>
    <source>
        <strain evidence="4 5">ANC 5044</strain>
    </source>
</reference>
<dbReference type="Pfam" id="PF00107">
    <property type="entry name" value="ADH_zinc_N"/>
    <property type="match status" value="1"/>
</dbReference>
<dbReference type="InterPro" id="IPR013154">
    <property type="entry name" value="ADH-like_N"/>
</dbReference>
<dbReference type="SUPFAM" id="SSF51735">
    <property type="entry name" value="NAD(P)-binding Rossmann-fold domains"/>
    <property type="match status" value="1"/>
</dbReference>
<dbReference type="GeneID" id="97176889"/>
<comment type="caution">
    <text evidence="4">The sequence shown here is derived from an EMBL/GenBank/DDBJ whole genome shotgun (WGS) entry which is preliminary data.</text>
</comment>
<dbReference type="Pfam" id="PF08240">
    <property type="entry name" value="ADH_N"/>
    <property type="match status" value="1"/>
</dbReference>
<dbReference type="PANTHER" id="PTHR48106">
    <property type="entry name" value="QUINONE OXIDOREDUCTASE PIG3-RELATED"/>
    <property type="match status" value="1"/>
</dbReference>
<accession>A0A2H9YNT9</accession>
<sequence length="330" mass="35879">MSKTVVMRAIGGAEVLQIEDLEIPAPKAREVQMAVHAIGLNRAEIMYRTGNYVIEPTFPSVLGYEAAGIVTAIGEGVSEFSIGDAVSVIPSFGFDEYGTYAELINLPVHAVVKHPKDLTFQQAAASWMMFVTAYGALVHFGNLQKDQYVVIGAASSSVGVAAIQIANMLGATPIALTRTSAKKQQLIDLGAKYVIATEEQDLVNELNRITNHQGVNMVFDPVGGPAVGKIMQAMAKQGTFFQYGALDTRDIQMSVMDVLGKHLTLRGYELFEITTDSNALEQAKQFVYRGLESGQLSPLIDQVFNFENIQEAHKYMETNAQIGKIVVNVQ</sequence>
<keyword evidence="2" id="KW-0560">Oxidoreductase</keyword>
<dbReference type="Proteomes" id="UP000243446">
    <property type="component" value="Unassembled WGS sequence"/>
</dbReference>
<dbReference type="AlphaFoldDB" id="A0A2H9YNT9"/>
<dbReference type="InterPro" id="IPR020843">
    <property type="entry name" value="ER"/>
</dbReference>
<evidence type="ECO:0000256" key="1">
    <source>
        <dbReference type="ARBA" id="ARBA00022857"/>
    </source>
</evidence>
<dbReference type="SUPFAM" id="SSF50129">
    <property type="entry name" value="GroES-like"/>
    <property type="match status" value="1"/>
</dbReference>